<name>A0A0F9AP86_9ZZZZ</name>
<organism evidence="1">
    <name type="scientific">marine sediment metagenome</name>
    <dbReference type="NCBI Taxonomy" id="412755"/>
    <lineage>
        <taxon>unclassified sequences</taxon>
        <taxon>metagenomes</taxon>
        <taxon>ecological metagenomes</taxon>
    </lineage>
</organism>
<comment type="caution">
    <text evidence="1">The sequence shown here is derived from an EMBL/GenBank/DDBJ whole genome shotgun (WGS) entry which is preliminary data.</text>
</comment>
<evidence type="ECO:0000313" key="1">
    <source>
        <dbReference type="EMBL" id="KKL03437.1"/>
    </source>
</evidence>
<protein>
    <submittedName>
        <fullName evidence="1">Uncharacterized protein</fullName>
    </submittedName>
</protein>
<feature type="non-terminal residue" evidence="1">
    <location>
        <position position="227"/>
    </location>
</feature>
<dbReference type="EMBL" id="LAZR01044931">
    <property type="protein sequence ID" value="KKL03437.1"/>
    <property type="molecule type" value="Genomic_DNA"/>
</dbReference>
<gene>
    <name evidence="1" type="ORF">LCGC14_2626170</name>
</gene>
<reference evidence="1" key="1">
    <citation type="journal article" date="2015" name="Nature">
        <title>Complex archaea that bridge the gap between prokaryotes and eukaryotes.</title>
        <authorList>
            <person name="Spang A."/>
            <person name="Saw J.H."/>
            <person name="Jorgensen S.L."/>
            <person name="Zaremba-Niedzwiedzka K."/>
            <person name="Martijn J."/>
            <person name="Lind A.E."/>
            <person name="van Eijk R."/>
            <person name="Schleper C."/>
            <person name="Guy L."/>
            <person name="Ettema T.J."/>
        </authorList>
    </citation>
    <scope>NUCLEOTIDE SEQUENCE</scope>
</reference>
<proteinExistence type="predicted"/>
<dbReference type="AlphaFoldDB" id="A0A0F9AP86"/>
<accession>A0A0F9AP86</accession>
<sequence length="227" mass="25264">MIREIFISGFMIMLLTVPTLVADSKAGGQTNTLPWEIIAEKFDSKDPFCRAKSKDGKTDDFALAPDELTLILPSNNIKIPQGQTEAKLNLSRWQRGQWADLSPVTANIDPNGLTVNSNAIAEGFYCLSVVFDKSDFGKENDYYAVITADWKKDLLRWCQKNKEQIETDPDTQLIHSSIVVSHFDHVMELAIKSQVLSENIISALSKAVKAKKDFDNGNCPDLVIGLN</sequence>